<feature type="domain" description="Rhodopsin" evidence="8">
    <location>
        <begin position="3"/>
        <end position="218"/>
    </location>
</feature>
<evidence type="ECO:0000256" key="6">
    <source>
        <dbReference type="SAM" id="MobiDB-lite"/>
    </source>
</evidence>
<keyword evidence="2 7" id="KW-0812">Transmembrane</keyword>
<sequence>VLFIIMTVFVTKLALIGGARHVYYLTKEEIPNAAKWSWISQPWGVFLFAPGKAAVAFLILRIMGPNTFWRKWFLYFLVVSLFIINTLGCIFTFVQCNPPRALWTPDLPAKCWNPLVQVHYNYFLAAWNIMADIVLALLPITIFWNMNLNMRKKVALCCLLSLGLIAAMFSGIKIRYIIDLSSRGDFTWGAYNLQAWTGAEAFIMIVCGNIPPLQPLWDRFVTHKLDSNYGHTPINNYKMSHPTYGSRSKQSSIQSTNITAGNSTTNHQRQYGKGINATTDIRITGSIHESV</sequence>
<keyword evidence="3 7" id="KW-1133">Transmembrane helix</keyword>
<feature type="transmembrane region" description="Helical" evidence="7">
    <location>
        <begin position="156"/>
        <end position="178"/>
    </location>
</feature>
<comment type="similarity">
    <text evidence="5">Belongs to the SAT4 family.</text>
</comment>
<feature type="transmembrane region" description="Helical" evidence="7">
    <location>
        <begin position="72"/>
        <end position="94"/>
    </location>
</feature>
<name>A0A8T9BNJ3_9HELO</name>
<evidence type="ECO:0000256" key="7">
    <source>
        <dbReference type="SAM" id="Phobius"/>
    </source>
</evidence>
<dbReference type="GO" id="GO:0016020">
    <property type="term" value="C:membrane"/>
    <property type="evidence" value="ECO:0007669"/>
    <property type="project" value="UniProtKB-SubCell"/>
</dbReference>
<dbReference type="InterPro" id="IPR052337">
    <property type="entry name" value="SAT4-like"/>
</dbReference>
<organism evidence="9 10">
    <name type="scientific">Lachnellula arida</name>
    <dbReference type="NCBI Taxonomy" id="1316785"/>
    <lineage>
        <taxon>Eukaryota</taxon>
        <taxon>Fungi</taxon>
        <taxon>Dikarya</taxon>
        <taxon>Ascomycota</taxon>
        <taxon>Pezizomycotina</taxon>
        <taxon>Leotiomycetes</taxon>
        <taxon>Helotiales</taxon>
        <taxon>Lachnaceae</taxon>
        <taxon>Lachnellula</taxon>
    </lineage>
</organism>
<dbReference type="PANTHER" id="PTHR33048">
    <property type="entry name" value="PTH11-LIKE INTEGRAL MEMBRANE PROTEIN (AFU_ORTHOLOGUE AFUA_5G11245)"/>
    <property type="match status" value="1"/>
</dbReference>
<evidence type="ECO:0000256" key="2">
    <source>
        <dbReference type="ARBA" id="ARBA00022692"/>
    </source>
</evidence>
<keyword evidence="4 7" id="KW-0472">Membrane</keyword>
<evidence type="ECO:0000313" key="9">
    <source>
        <dbReference type="EMBL" id="TVY21674.1"/>
    </source>
</evidence>
<evidence type="ECO:0000256" key="1">
    <source>
        <dbReference type="ARBA" id="ARBA00004141"/>
    </source>
</evidence>
<dbReference type="Proteomes" id="UP000469559">
    <property type="component" value="Unassembled WGS sequence"/>
</dbReference>
<evidence type="ECO:0000313" key="10">
    <source>
        <dbReference type="Proteomes" id="UP000469559"/>
    </source>
</evidence>
<feature type="transmembrane region" description="Helical" evidence="7">
    <location>
        <begin position="43"/>
        <end position="60"/>
    </location>
</feature>
<accession>A0A8T9BNJ3</accession>
<gene>
    <name evidence="9" type="ORF">LARI1_G001120</name>
</gene>
<comment type="subcellular location">
    <subcellularLocation>
        <location evidence="1">Membrane</location>
        <topology evidence="1">Multi-pass membrane protein</topology>
    </subcellularLocation>
</comment>
<protein>
    <recommendedName>
        <fullName evidence="8">Rhodopsin domain-containing protein</fullName>
    </recommendedName>
</protein>
<evidence type="ECO:0000256" key="4">
    <source>
        <dbReference type="ARBA" id="ARBA00023136"/>
    </source>
</evidence>
<dbReference type="InterPro" id="IPR049326">
    <property type="entry name" value="Rhodopsin_dom_fungi"/>
</dbReference>
<evidence type="ECO:0000259" key="8">
    <source>
        <dbReference type="Pfam" id="PF20684"/>
    </source>
</evidence>
<feature type="compositionally biased region" description="Polar residues" evidence="6">
    <location>
        <begin position="242"/>
        <end position="269"/>
    </location>
</feature>
<evidence type="ECO:0000256" key="3">
    <source>
        <dbReference type="ARBA" id="ARBA00022989"/>
    </source>
</evidence>
<evidence type="ECO:0000256" key="5">
    <source>
        <dbReference type="ARBA" id="ARBA00038359"/>
    </source>
</evidence>
<feature type="non-terminal residue" evidence="9">
    <location>
        <position position="1"/>
    </location>
</feature>
<dbReference type="PANTHER" id="PTHR33048:SF47">
    <property type="entry name" value="INTEGRAL MEMBRANE PROTEIN-RELATED"/>
    <property type="match status" value="1"/>
</dbReference>
<comment type="caution">
    <text evidence="9">The sequence shown here is derived from an EMBL/GenBank/DDBJ whole genome shotgun (WGS) entry which is preliminary data.</text>
</comment>
<reference evidence="9 10" key="1">
    <citation type="submission" date="2018-05" db="EMBL/GenBank/DDBJ databases">
        <title>Whole genome sequencing for identification of molecular markers to develop diagnostic detection tools for the regulated plant pathogen Lachnellula willkommii.</title>
        <authorList>
            <person name="Giroux E."/>
            <person name="Bilodeau G."/>
        </authorList>
    </citation>
    <scope>NUCLEOTIDE SEQUENCE [LARGE SCALE GENOMIC DNA]</scope>
    <source>
        <strain evidence="9 10">CBS 203.66</strain>
    </source>
</reference>
<dbReference type="AlphaFoldDB" id="A0A8T9BNJ3"/>
<feature type="transmembrane region" description="Helical" evidence="7">
    <location>
        <begin position="122"/>
        <end position="144"/>
    </location>
</feature>
<proteinExistence type="inferred from homology"/>
<keyword evidence="10" id="KW-1185">Reference proteome</keyword>
<dbReference type="EMBL" id="QGMF01000009">
    <property type="protein sequence ID" value="TVY21674.1"/>
    <property type="molecule type" value="Genomic_DNA"/>
</dbReference>
<dbReference type="Pfam" id="PF20684">
    <property type="entry name" value="Fung_rhodopsin"/>
    <property type="match status" value="1"/>
</dbReference>
<dbReference type="OrthoDB" id="5331848at2759"/>
<feature type="region of interest" description="Disordered" evidence="6">
    <location>
        <begin position="242"/>
        <end position="270"/>
    </location>
</feature>